<dbReference type="Gene3D" id="3.60.15.10">
    <property type="entry name" value="Ribonuclease Z/Hydroxyacylglutathione hydrolase-like"/>
    <property type="match status" value="1"/>
</dbReference>
<dbReference type="InterPro" id="IPR001279">
    <property type="entry name" value="Metallo-B-lactamas"/>
</dbReference>
<dbReference type="Proteomes" id="UP000612362">
    <property type="component" value="Unassembled WGS sequence"/>
</dbReference>
<organism evidence="2 3">
    <name type="scientific">Ktedonospora formicarum</name>
    <dbReference type="NCBI Taxonomy" id="2778364"/>
    <lineage>
        <taxon>Bacteria</taxon>
        <taxon>Bacillati</taxon>
        <taxon>Chloroflexota</taxon>
        <taxon>Ktedonobacteria</taxon>
        <taxon>Ktedonobacterales</taxon>
        <taxon>Ktedonobacteraceae</taxon>
        <taxon>Ktedonospora</taxon>
    </lineage>
</organism>
<gene>
    <name evidence="2" type="ORF">KSX_55560</name>
</gene>
<comment type="caution">
    <text evidence="2">The sequence shown here is derived from an EMBL/GenBank/DDBJ whole genome shotgun (WGS) entry which is preliminary data.</text>
</comment>
<proteinExistence type="predicted"/>
<dbReference type="Pfam" id="PF00753">
    <property type="entry name" value="Lactamase_B"/>
    <property type="match status" value="1"/>
</dbReference>
<dbReference type="RefSeq" id="WP_220196695.1">
    <property type="nucleotide sequence ID" value="NZ_BNJF01000003.1"/>
</dbReference>
<feature type="domain" description="Metallo-beta-lactamase" evidence="1">
    <location>
        <begin position="38"/>
        <end position="225"/>
    </location>
</feature>
<dbReference type="AlphaFoldDB" id="A0A8J3I5D3"/>
<name>A0A8J3I5D3_9CHLR</name>
<evidence type="ECO:0000313" key="2">
    <source>
        <dbReference type="EMBL" id="GHO47393.1"/>
    </source>
</evidence>
<dbReference type="InterPro" id="IPR036866">
    <property type="entry name" value="RibonucZ/Hydroxyglut_hydro"/>
</dbReference>
<dbReference type="PANTHER" id="PTHR42951:SF14">
    <property type="entry name" value="METALLO-BETA-LACTAMASE SUPERFAMILY PROTEIN"/>
    <property type="match status" value="1"/>
</dbReference>
<dbReference type="CDD" id="cd07739">
    <property type="entry name" value="metallo-hydrolase-like_MBL-fold"/>
    <property type="match status" value="1"/>
</dbReference>
<dbReference type="PANTHER" id="PTHR42951">
    <property type="entry name" value="METALLO-BETA-LACTAMASE DOMAIN-CONTAINING"/>
    <property type="match status" value="1"/>
</dbReference>
<dbReference type="SMART" id="SM00849">
    <property type="entry name" value="Lactamase_B"/>
    <property type="match status" value="1"/>
</dbReference>
<protein>
    <submittedName>
        <fullName evidence="2">MBL fold metallo-hydrolase</fullName>
    </submittedName>
</protein>
<evidence type="ECO:0000259" key="1">
    <source>
        <dbReference type="SMART" id="SM00849"/>
    </source>
</evidence>
<sequence>MTSFSTQSSTLTYDVFALKRSSLTRDIPPGTESLQWVANTATLIAGSQDAVLVDTFVTVDQNQQLVEWIKKRGKHLTTIYLTHAHGDHTFGIKIVQDHFPNARAVATPAVVQVMHTQLDPAYLNSFWKARFPGQIPEPLVVPEALDSETFEVEGQQLVVIDDGFTDTDPSTSLCVPSIGLIVAGDAVYNGIHPYLAETSEQSRLNWIAALDRLEALQPRAVVAGHKNPENADGPEHIAATRQYIRDFNRLAHETTTARELYDQMLSLYPDRVNPGSLWASAKAAKAAEGAKP</sequence>
<dbReference type="InterPro" id="IPR050855">
    <property type="entry name" value="NDM-1-like"/>
</dbReference>
<accession>A0A8J3I5D3</accession>
<dbReference type="EMBL" id="BNJF01000003">
    <property type="protein sequence ID" value="GHO47393.1"/>
    <property type="molecule type" value="Genomic_DNA"/>
</dbReference>
<keyword evidence="3" id="KW-1185">Reference proteome</keyword>
<evidence type="ECO:0000313" key="3">
    <source>
        <dbReference type="Proteomes" id="UP000612362"/>
    </source>
</evidence>
<reference evidence="2" key="1">
    <citation type="submission" date="2020-10" db="EMBL/GenBank/DDBJ databases">
        <title>Taxonomic study of unclassified bacteria belonging to the class Ktedonobacteria.</title>
        <authorList>
            <person name="Yabe S."/>
            <person name="Wang C.M."/>
            <person name="Zheng Y."/>
            <person name="Sakai Y."/>
            <person name="Cavaletti L."/>
            <person name="Monciardini P."/>
            <person name="Donadio S."/>
        </authorList>
    </citation>
    <scope>NUCLEOTIDE SEQUENCE</scope>
    <source>
        <strain evidence="2">SOSP1-1</strain>
    </source>
</reference>
<dbReference type="SUPFAM" id="SSF56281">
    <property type="entry name" value="Metallo-hydrolase/oxidoreductase"/>
    <property type="match status" value="1"/>
</dbReference>